<dbReference type="SUPFAM" id="SSF49265">
    <property type="entry name" value="Fibronectin type III"/>
    <property type="match status" value="1"/>
</dbReference>
<dbReference type="PANTHER" id="PTHR15698:SF4">
    <property type="entry name" value="PHYTANOYL-COA HYDROXYLASE-INTERACTING PROTEIN-LIKE C-TERMINAL DOMAIN-CONTAINING PROTEIN"/>
    <property type="match status" value="1"/>
</dbReference>
<accession>A0A8S1GP11</accession>
<dbReference type="InterPro" id="IPR036116">
    <property type="entry name" value="FN3_sf"/>
</dbReference>
<dbReference type="OrthoDB" id="6101761at2759"/>
<dbReference type="GO" id="GO:0005737">
    <property type="term" value="C:cytoplasm"/>
    <property type="evidence" value="ECO:0007669"/>
    <property type="project" value="TreeGrafter"/>
</dbReference>
<dbReference type="PANTHER" id="PTHR15698">
    <property type="entry name" value="PROTEIN CBG15099"/>
    <property type="match status" value="1"/>
</dbReference>
<dbReference type="InterPro" id="IPR045545">
    <property type="entry name" value="PHYIP/PHIPL_C"/>
</dbReference>
<evidence type="ECO:0000313" key="2">
    <source>
        <dbReference type="EMBL" id="CAD6184488.1"/>
    </source>
</evidence>
<comment type="caution">
    <text evidence="2">The sequence shown here is derived from an EMBL/GenBank/DDBJ whole genome shotgun (WGS) entry which is preliminary data.</text>
</comment>
<evidence type="ECO:0000313" key="3">
    <source>
        <dbReference type="Proteomes" id="UP000835052"/>
    </source>
</evidence>
<evidence type="ECO:0000259" key="1">
    <source>
        <dbReference type="Pfam" id="PF19281"/>
    </source>
</evidence>
<feature type="domain" description="Phytanoyl-CoA hydroxylase-interacting protein-like C-terminal" evidence="1">
    <location>
        <begin position="236"/>
        <end position="429"/>
    </location>
</feature>
<gene>
    <name evidence="2" type="ORF">CAUJ_LOCUS407</name>
</gene>
<reference evidence="2" key="1">
    <citation type="submission" date="2020-10" db="EMBL/GenBank/DDBJ databases">
        <authorList>
            <person name="Kikuchi T."/>
        </authorList>
    </citation>
    <scope>NUCLEOTIDE SEQUENCE</scope>
    <source>
        <strain evidence="2">NKZ352</strain>
    </source>
</reference>
<keyword evidence="3" id="KW-1185">Reference proteome</keyword>
<dbReference type="AlphaFoldDB" id="A0A8S1GP11"/>
<protein>
    <recommendedName>
        <fullName evidence="1">Phytanoyl-CoA hydroxylase-interacting protein-like C-terminal domain-containing protein</fullName>
    </recommendedName>
</protein>
<sequence length="564" mass="65106">MNWGGDSWREYANWNHENTMRSWNHGASWGPPALQYTPYYRPSHYQNDRRNGIYSNPSRSFHPYAKATQQQRLPAPQNNLHQFQNAGKKFPGLRSGRILRDQVRERELLRAQNNEEKKMFEKIDLQFDISSQRIELRWKAPTSIKNVFYRLKCSDPKNPSNKWVTCERTWTQTYYELKTTPGQLYCIDVECLTLTDSKLIARGYEEVRAAFNYEELKRLYEKCIKSVTTNKNDFYKHEFYVLYRCKPKLYWDEIHHCCNGIMHKYIKDDNGQPGNLINGLINGLFFSARLLPDGSMPVASPFGNVRMSVNAVLLLDPNKYHFYFSDFYCNYMTHYVTVVICLKGSDTDKYCYSKLLRLNPEDNPFLQVVASSHPYYPPRFFVNSSVWVEIYYTEDIPLNWGSFDAIDTKGAGTSKIGGLPNNKACTKCNLYPVEMKTSENLSAGSATSIDVTVQEESVNSTLHVLTLADRSGLHEVFEDVVITICDLVDSVCENVVLREEVLRKSDEDVEAALERMNRDVSLYASTPPIVNAAKILSDFVKSFTKQRNAALNALRELQTNARND</sequence>
<dbReference type="Proteomes" id="UP000835052">
    <property type="component" value="Unassembled WGS sequence"/>
</dbReference>
<dbReference type="EMBL" id="CAJGYM010000001">
    <property type="protein sequence ID" value="CAD6184488.1"/>
    <property type="molecule type" value="Genomic_DNA"/>
</dbReference>
<dbReference type="InterPro" id="IPR042868">
    <property type="entry name" value="PHYHIP/PHYHIPL"/>
</dbReference>
<dbReference type="Pfam" id="PF19281">
    <property type="entry name" value="PHYHIP_C"/>
    <property type="match status" value="1"/>
</dbReference>
<organism evidence="2 3">
    <name type="scientific">Caenorhabditis auriculariae</name>
    <dbReference type="NCBI Taxonomy" id="2777116"/>
    <lineage>
        <taxon>Eukaryota</taxon>
        <taxon>Metazoa</taxon>
        <taxon>Ecdysozoa</taxon>
        <taxon>Nematoda</taxon>
        <taxon>Chromadorea</taxon>
        <taxon>Rhabditida</taxon>
        <taxon>Rhabditina</taxon>
        <taxon>Rhabditomorpha</taxon>
        <taxon>Rhabditoidea</taxon>
        <taxon>Rhabditidae</taxon>
        <taxon>Peloderinae</taxon>
        <taxon>Caenorhabditis</taxon>
    </lineage>
</organism>
<proteinExistence type="predicted"/>
<name>A0A8S1GP11_9PELO</name>